<protein>
    <submittedName>
        <fullName evidence="2">AAA family ATPase</fullName>
    </submittedName>
</protein>
<evidence type="ECO:0000256" key="1">
    <source>
        <dbReference type="SAM" id="MobiDB-lite"/>
    </source>
</evidence>
<dbReference type="EMBL" id="JBHEZY010000019">
    <property type="protein sequence ID" value="MFC1435523.1"/>
    <property type="molecule type" value="Genomic_DNA"/>
</dbReference>
<dbReference type="Gene3D" id="3.40.50.300">
    <property type="entry name" value="P-loop containing nucleotide triphosphate hydrolases"/>
    <property type="match status" value="1"/>
</dbReference>
<sequence length="171" mass="19064">MSAPKPVVYLLTGLPGAGKSTYARMLERKGTIRLSVDDQMASLHGLLGKDYNEHEHFALLAPVVEDVRRQLVELLRAGRSVVLDHGLGRRAERDDYKRLVTDHGGKWRLIHFRVEQVELLRRLANRNRDPEAGVISPEALAWITDHSEEPVGEGEELPDLPVGCPPPDPAT</sequence>
<dbReference type="RefSeq" id="WP_380558734.1">
    <property type="nucleotide sequence ID" value="NZ_JBHEZY010000019.1"/>
</dbReference>
<accession>A0ABV6XBW1</accession>
<gene>
    <name evidence="2" type="ORF">ACEZDB_33285</name>
</gene>
<dbReference type="Proteomes" id="UP001592530">
    <property type="component" value="Unassembled WGS sequence"/>
</dbReference>
<dbReference type="SUPFAM" id="SSF52540">
    <property type="entry name" value="P-loop containing nucleoside triphosphate hydrolases"/>
    <property type="match status" value="1"/>
</dbReference>
<evidence type="ECO:0000313" key="2">
    <source>
        <dbReference type="EMBL" id="MFC1435523.1"/>
    </source>
</evidence>
<reference evidence="2 3" key="1">
    <citation type="submission" date="2024-09" db="EMBL/GenBank/DDBJ databases">
        <authorList>
            <person name="Lee S.D."/>
        </authorList>
    </citation>
    <scope>NUCLEOTIDE SEQUENCE [LARGE SCALE GENOMIC DNA]</scope>
    <source>
        <strain evidence="2 3">N1-3</strain>
    </source>
</reference>
<dbReference type="InterPro" id="IPR027417">
    <property type="entry name" value="P-loop_NTPase"/>
</dbReference>
<dbReference type="Pfam" id="PF13671">
    <property type="entry name" value="AAA_33"/>
    <property type="match status" value="1"/>
</dbReference>
<name>A0ABV6XBW1_9ACTN</name>
<feature type="region of interest" description="Disordered" evidence="1">
    <location>
        <begin position="145"/>
        <end position="171"/>
    </location>
</feature>
<evidence type="ECO:0000313" key="3">
    <source>
        <dbReference type="Proteomes" id="UP001592530"/>
    </source>
</evidence>
<organism evidence="2 3">
    <name type="scientific">Streptacidiphilus alkalitolerans</name>
    <dbReference type="NCBI Taxonomy" id="3342712"/>
    <lineage>
        <taxon>Bacteria</taxon>
        <taxon>Bacillati</taxon>
        <taxon>Actinomycetota</taxon>
        <taxon>Actinomycetes</taxon>
        <taxon>Kitasatosporales</taxon>
        <taxon>Streptomycetaceae</taxon>
        <taxon>Streptacidiphilus</taxon>
    </lineage>
</organism>
<proteinExistence type="predicted"/>
<comment type="caution">
    <text evidence="2">The sequence shown here is derived from an EMBL/GenBank/DDBJ whole genome shotgun (WGS) entry which is preliminary data.</text>
</comment>